<feature type="domain" description="Thioredoxin" evidence="6">
    <location>
        <begin position="47"/>
        <end position="212"/>
    </location>
</feature>
<dbReference type="AlphaFoldDB" id="D1C6E3"/>
<keyword evidence="8" id="KW-1185">Reference proteome</keyword>
<dbReference type="STRING" id="479434.Sthe_0242"/>
<name>D1C6E3_SPHTD</name>
<dbReference type="PANTHER" id="PTHR12151">
    <property type="entry name" value="ELECTRON TRANSPORT PROTIN SCO1/SENC FAMILY MEMBER"/>
    <property type="match status" value="1"/>
</dbReference>
<reference evidence="7 8" key="2">
    <citation type="journal article" date="2010" name="Stand. Genomic Sci.">
        <title>Complete genome sequence of Desulfohalobium retbaense type strain (HR(100)).</title>
        <authorList>
            <person name="Spring S."/>
            <person name="Nolan M."/>
            <person name="Lapidus A."/>
            <person name="Glavina Del Rio T."/>
            <person name="Copeland A."/>
            <person name="Tice H."/>
            <person name="Cheng J.F."/>
            <person name="Lucas S."/>
            <person name="Land M."/>
            <person name="Chen F."/>
            <person name="Bruce D."/>
            <person name="Goodwin L."/>
            <person name="Pitluck S."/>
            <person name="Ivanova N."/>
            <person name="Mavromatis K."/>
            <person name="Mikhailova N."/>
            <person name="Pati A."/>
            <person name="Chen A."/>
            <person name="Palaniappan K."/>
            <person name="Hauser L."/>
            <person name="Chang Y.J."/>
            <person name="Jeffries C.D."/>
            <person name="Munk C."/>
            <person name="Kiss H."/>
            <person name="Chain P."/>
            <person name="Han C."/>
            <person name="Brettin T."/>
            <person name="Detter J.C."/>
            <person name="Schuler E."/>
            <person name="Goker M."/>
            <person name="Rohde M."/>
            <person name="Bristow J."/>
            <person name="Eisen J.A."/>
            <person name="Markowitz V."/>
            <person name="Hugenholtz P."/>
            <person name="Kyrpides N.C."/>
            <person name="Klenk H.P."/>
        </authorList>
    </citation>
    <scope>NUCLEOTIDE SEQUENCE [LARGE SCALE GENOMIC DNA]</scope>
    <source>
        <strain evidence="8">ATCC 49802 / DSM 20745 / S 6022</strain>
    </source>
</reference>
<keyword evidence="2 3" id="KW-0186">Copper</keyword>
<dbReference type="Pfam" id="PF02630">
    <property type="entry name" value="SCO1-SenC"/>
    <property type="match status" value="1"/>
</dbReference>
<dbReference type="CDD" id="cd02968">
    <property type="entry name" value="SCO"/>
    <property type="match status" value="1"/>
</dbReference>
<evidence type="ECO:0000256" key="4">
    <source>
        <dbReference type="PIRSR" id="PIRSR603782-2"/>
    </source>
</evidence>
<keyword evidence="5" id="KW-0472">Membrane</keyword>
<dbReference type="InterPro" id="IPR036249">
    <property type="entry name" value="Thioredoxin-like_sf"/>
</dbReference>
<dbReference type="HOGENOM" id="CLU_050131_2_1_0"/>
<dbReference type="SUPFAM" id="SSF52833">
    <property type="entry name" value="Thioredoxin-like"/>
    <property type="match status" value="1"/>
</dbReference>
<dbReference type="EMBL" id="CP001823">
    <property type="protein sequence ID" value="ACZ37681.1"/>
    <property type="molecule type" value="Genomic_DNA"/>
</dbReference>
<feature type="binding site" evidence="3">
    <location>
        <position position="89"/>
    </location>
    <ligand>
        <name>Cu cation</name>
        <dbReference type="ChEBI" id="CHEBI:23378"/>
    </ligand>
</feature>
<dbReference type="KEGG" id="sti:Sthe_0242"/>
<feature type="transmembrane region" description="Helical" evidence="5">
    <location>
        <begin position="21"/>
        <end position="41"/>
    </location>
</feature>
<reference evidence="8" key="1">
    <citation type="submission" date="2009-11" db="EMBL/GenBank/DDBJ databases">
        <title>The complete chromosome 1 of Sphaerobacter thermophilus DSM 20745.</title>
        <authorList>
            <person name="Lucas S."/>
            <person name="Copeland A."/>
            <person name="Lapidus A."/>
            <person name="Glavina del Rio T."/>
            <person name="Dalin E."/>
            <person name="Tice H."/>
            <person name="Bruce D."/>
            <person name="Goodwin L."/>
            <person name="Pitluck S."/>
            <person name="Kyrpides N."/>
            <person name="Mavromatis K."/>
            <person name="Ivanova N."/>
            <person name="Mikhailova N."/>
            <person name="LaButti K.M."/>
            <person name="Clum A."/>
            <person name="Sun H.I."/>
            <person name="Brettin T."/>
            <person name="Detter J.C."/>
            <person name="Han C."/>
            <person name="Larimer F."/>
            <person name="Land M."/>
            <person name="Hauser L."/>
            <person name="Markowitz V."/>
            <person name="Cheng J.F."/>
            <person name="Hugenholtz P."/>
            <person name="Woyke T."/>
            <person name="Wu D."/>
            <person name="Steenblock K."/>
            <person name="Schneider S."/>
            <person name="Pukall R."/>
            <person name="Goeker M."/>
            <person name="Klenk H.P."/>
            <person name="Eisen J.A."/>
        </authorList>
    </citation>
    <scope>NUCLEOTIDE SEQUENCE [LARGE SCALE GENOMIC DNA]</scope>
    <source>
        <strain evidence="8">ATCC 49802 / DSM 20745 / S 6022</strain>
    </source>
</reference>
<feature type="disulfide bond" description="Redox-active" evidence="4">
    <location>
        <begin position="85"/>
        <end position="89"/>
    </location>
</feature>
<dbReference type="Gene3D" id="3.40.30.10">
    <property type="entry name" value="Glutaredoxin"/>
    <property type="match status" value="1"/>
</dbReference>
<sequence>MALRAGTQWLARGRGRLMKRTTILYGSILAVTVVIVALASLRPIRVLPRIAPAPGFALTDQDGNRLTSDDLRGSIVLFDFTYLSCQEPCNRTTATMREVQEQLAAEPEDDPPVRLVTISFDPERDSVEALKAAAEAAGADPTRWTFATGDPDLMKLIVGRGFNVFYEQKPDGSFRFDPTLVLVDGWGVVRAEYRVGPPRAEHIVNDIRIVANEARKSRGPARLAYEATHLFVCRTR</sequence>
<dbReference type="eggNOG" id="COG1999">
    <property type="taxonomic scope" value="Bacteria"/>
</dbReference>
<evidence type="ECO:0000313" key="7">
    <source>
        <dbReference type="EMBL" id="ACZ37681.1"/>
    </source>
</evidence>
<dbReference type="Proteomes" id="UP000002027">
    <property type="component" value="Chromosome 1"/>
</dbReference>
<evidence type="ECO:0000256" key="2">
    <source>
        <dbReference type="ARBA" id="ARBA00023008"/>
    </source>
</evidence>
<evidence type="ECO:0000259" key="6">
    <source>
        <dbReference type="PROSITE" id="PS51352"/>
    </source>
</evidence>
<dbReference type="PANTHER" id="PTHR12151:SF25">
    <property type="entry name" value="LINALOOL DEHYDRATASE_ISOMERASE DOMAIN-CONTAINING PROTEIN"/>
    <property type="match status" value="1"/>
</dbReference>
<dbReference type="GO" id="GO:0046872">
    <property type="term" value="F:metal ion binding"/>
    <property type="evidence" value="ECO:0007669"/>
    <property type="project" value="UniProtKB-KW"/>
</dbReference>
<evidence type="ECO:0000256" key="5">
    <source>
        <dbReference type="SAM" id="Phobius"/>
    </source>
</evidence>
<dbReference type="InterPro" id="IPR003782">
    <property type="entry name" value="SCO1/SenC"/>
</dbReference>
<comment type="similarity">
    <text evidence="1">Belongs to the SCO1/2 family.</text>
</comment>
<proteinExistence type="inferred from homology"/>
<organism evidence="7 8">
    <name type="scientific">Sphaerobacter thermophilus (strain ATCC 49802 / DSM 20745 / KCCM 41009 / NCIMB 13125 / S 6022)</name>
    <dbReference type="NCBI Taxonomy" id="479434"/>
    <lineage>
        <taxon>Bacteria</taxon>
        <taxon>Pseudomonadati</taxon>
        <taxon>Thermomicrobiota</taxon>
        <taxon>Thermomicrobia</taxon>
        <taxon>Sphaerobacterales</taxon>
        <taxon>Sphaerobacterineae</taxon>
        <taxon>Sphaerobacteraceae</taxon>
        <taxon>Sphaerobacter</taxon>
    </lineage>
</organism>
<dbReference type="InterPro" id="IPR013766">
    <property type="entry name" value="Thioredoxin_domain"/>
</dbReference>
<keyword evidence="4" id="KW-1015">Disulfide bond</keyword>
<evidence type="ECO:0000256" key="1">
    <source>
        <dbReference type="ARBA" id="ARBA00010996"/>
    </source>
</evidence>
<feature type="binding site" evidence="3">
    <location>
        <position position="85"/>
    </location>
    <ligand>
        <name>Cu cation</name>
        <dbReference type="ChEBI" id="CHEBI:23378"/>
    </ligand>
</feature>
<keyword evidence="5" id="KW-1133">Transmembrane helix</keyword>
<dbReference type="InParanoid" id="D1C6E3"/>
<accession>D1C6E3</accession>
<gene>
    <name evidence="7" type="ordered locus">Sthe_0242</name>
</gene>
<evidence type="ECO:0000256" key="3">
    <source>
        <dbReference type="PIRSR" id="PIRSR603782-1"/>
    </source>
</evidence>
<keyword evidence="5" id="KW-0812">Transmembrane</keyword>
<keyword evidence="3" id="KW-0479">Metal-binding</keyword>
<protein>
    <submittedName>
        <fullName evidence="7">Electron transport protein SCO1/SenC</fullName>
    </submittedName>
</protein>
<dbReference type="PROSITE" id="PS51352">
    <property type="entry name" value="THIOREDOXIN_2"/>
    <property type="match status" value="1"/>
</dbReference>
<evidence type="ECO:0000313" key="8">
    <source>
        <dbReference type="Proteomes" id="UP000002027"/>
    </source>
</evidence>